<dbReference type="PANTHER" id="PTHR15032:SF4">
    <property type="entry name" value="N-ACYL-PHOSPHATIDYLETHANOLAMINE-HYDROLYZING PHOSPHOLIPASE D"/>
    <property type="match status" value="1"/>
</dbReference>
<dbReference type="RefSeq" id="XP_065673756.1">
    <property type="nucleotide sequence ID" value="XM_065817684.1"/>
</dbReference>
<evidence type="ECO:0000313" key="6">
    <source>
        <dbReference type="RefSeq" id="XP_065673757.1"/>
    </source>
</evidence>
<reference evidence="4 5" key="1">
    <citation type="submission" date="2025-05" db="UniProtKB">
        <authorList>
            <consortium name="RefSeq"/>
        </authorList>
    </citation>
    <scope>IDENTIFICATION</scope>
</reference>
<keyword evidence="3" id="KW-1185">Reference proteome</keyword>
<evidence type="ECO:0000256" key="1">
    <source>
        <dbReference type="SAM" id="MobiDB-lite"/>
    </source>
</evidence>
<dbReference type="RefSeq" id="XP_065673755.1">
    <property type="nucleotide sequence ID" value="XM_065817683.1"/>
</dbReference>
<gene>
    <name evidence="4 5 6 7" type="primary">LOC100205873</name>
</gene>
<name>A0ABM4DH15_HYDVU</name>
<dbReference type="Pfam" id="PF12706">
    <property type="entry name" value="Lactamase_B_2"/>
    <property type="match status" value="1"/>
</dbReference>
<evidence type="ECO:0000259" key="2">
    <source>
        <dbReference type="Pfam" id="PF12706"/>
    </source>
</evidence>
<dbReference type="InterPro" id="IPR001279">
    <property type="entry name" value="Metallo-B-lactamas"/>
</dbReference>
<evidence type="ECO:0000313" key="3">
    <source>
        <dbReference type="Proteomes" id="UP001652625"/>
    </source>
</evidence>
<protein>
    <submittedName>
        <fullName evidence="4 5">N-acyl-phosphatidylethanolamine-hydrolyzing phospholipase D</fullName>
    </submittedName>
</protein>
<evidence type="ECO:0000313" key="5">
    <source>
        <dbReference type="RefSeq" id="XP_065673756.1"/>
    </source>
</evidence>
<evidence type="ECO:0000313" key="4">
    <source>
        <dbReference type="RefSeq" id="XP_065673755.1"/>
    </source>
</evidence>
<dbReference type="SUPFAM" id="SSF56281">
    <property type="entry name" value="Metallo-hydrolase/oxidoreductase"/>
    <property type="match status" value="1"/>
</dbReference>
<feature type="region of interest" description="Disordered" evidence="1">
    <location>
        <begin position="420"/>
        <end position="444"/>
    </location>
</feature>
<sequence>MATNAEHKTKSITVTKKTVKVVSKRDKDEYPRAEMKDGKYLLPWQTEEVPPDGWTNFKSFFSPDSSGVPGEEKLNEEPLMQLMKADPQRIENPPENGIRVTWLGHASVLFQLDSANLLVNPNFNARGIKYYHPGDNKRYRQPVYTVEQLPRIDCVFITNTHFDYLDLSSVRQLNDRFGEMLLWYVPMGVCDWMTKAGCVNVVEMDWWKEDEIEFIDHTNINNEEETKTTVFNIACTPSQSYHNRAFDDDNAVLWCSWVIRSPRYKIFISGSTGYAKVFQSIGRKYGPFHMAALPIGGYDPKSRNGYGNVTPEQAVQIHKDILAMCSLALSWGTFALSNEHYLEPPQRLNEELKKSGLSEMQFFLLKHGESRLIEIKEAEKESDFVPPVAIACSSDMFVKKNVTEDKNDDKSESELLQELVDNFIEETQSEHQKEHKEHEDHHDH</sequence>
<feature type="domain" description="Metallo-beta-lactamase" evidence="2">
    <location>
        <begin position="116"/>
        <end position="321"/>
    </location>
</feature>
<accession>A0ABM4DH15</accession>
<organism evidence="3 7">
    <name type="scientific">Hydra vulgaris</name>
    <name type="common">Hydra</name>
    <name type="synonym">Hydra attenuata</name>
    <dbReference type="NCBI Taxonomy" id="6087"/>
    <lineage>
        <taxon>Eukaryota</taxon>
        <taxon>Metazoa</taxon>
        <taxon>Cnidaria</taxon>
        <taxon>Hydrozoa</taxon>
        <taxon>Hydroidolina</taxon>
        <taxon>Anthoathecata</taxon>
        <taxon>Aplanulata</taxon>
        <taxon>Hydridae</taxon>
        <taxon>Hydra</taxon>
    </lineage>
</organism>
<dbReference type="InterPro" id="IPR036866">
    <property type="entry name" value="RibonucZ/Hydroxyglut_hydro"/>
</dbReference>
<dbReference type="Proteomes" id="UP001652625">
    <property type="component" value="Chromosome 14"/>
</dbReference>
<proteinExistence type="predicted"/>
<dbReference type="GeneID" id="100205873"/>
<feature type="compositionally biased region" description="Basic and acidic residues" evidence="1">
    <location>
        <begin position="428"/>
        <end position="444"/>
    </location>
</feature>
<evidence type="ECO:0000313" key="7">
    <source>
        <dbReference type="RefSeq" id="XP_065673758.1"/>
    </source>
</evidence>
<dbReference type="RefSeq" id="XP_065673758.1">
    <property type="nucleotide sequence ID" value="XM_065817686.1"/>
</dbReference>
<dbReference type="PANTHER" id="PTHR15032">
    <property type="entry name" value="N-ACYL-PHOSPHATIDYLETHANOLAMINE-HYDROLYZING PHOSPHOLIPASE D"/>
    <property type="match status" value="1"/>
</dbReference>
<dbReference type="Gene3D" id="3.60.15.10">
    <property type="entry name" value="Ribonuclease Z/Hydroxyacylglutathione hydrolase-like"/>
    <property type="match status" value="1"/>
</dbReference>
<dbReference type="RefSeq" id="XP_065673757.1">
    <property type="nucleotide sequence ID" value="XM_065817685.1"/>
</dbReference>